<dbReference type="Proteomes" id="UP000198287">
    <property type="component" value="Unassembled WGS sequence"/>
</dbReference>
<accession>A0A226DTW0</accession>
<sequence length="222" mass="24853">MIPLLVHNIDPTYFWFRNVAWLSPNLKIVIRITIIFLLALHSSNLTLCGSVMGSNVALMYLKCLKQMTNFDNGITKFRKFFAMYKQLYIITTVSNDVVYFVLPIGLFSSLLLGIVFLYVVIVLTGKISLALTFIAGSISAAIIGMVHLVLPLAAEITEASGDFKRGWEAKRELSGGDRKGLKGFRLLRLWVGPFQYVSKSSRVDFISALLYYTVSLIISVKP</sequence>
<gene>
    <name evidence="2" type="ORF">Fcan01_17444</name>
</gene>
<reference evidence="2 3" key="1">
    <citation type="submission" date="2015-12" db="EMBL/GenBank/DDBJ databases">
        <title>The genome of Folsomia candida.</title>
        <authorList>
            <person name="Faddeeva A."/>
            <person name="Derks M.F."/>
            <person name="Anvar Y."/>
            <person name="Smit S."/>
            <person name="Van Straalen N."/>
            <person name="Roelofs D."/>
        </authorList>
    </citation>
    <scope>NUCLEOTIDE SEQUENCE [LARGE SCALE GENOMIC DNA]</scope>
    <source>
        <strain evidence="2 3">VU population</strain>
        <tissue evidence="2">Whole body</tissue>
    </source>
</reference>
<evidence type="ECO:0000313" key="2">
    <source>
        <dbReference type="EMBL" id="OXA48264.1"/>
    </source>
</evidence>
<name>A0A226DTW0_FOLCA</name>
<evidence type="ECO:0000256" key="1">
    <source>
        <dbReference type="SAM" id="Phobius"/>
    </source>
</evidence>
<comment type="caution">
    <text evidence="2">The sequence shown here is derived from an EMBL/GenBank/DDBJ whole genome shotgun (WGS) entry which is preliminary data.</text>
</comment>
<keyword evidence="1" id="KW-0812">Transmembrane</keyword>
<keyword evidence="3" id="KW-1185">Reference proteome</keyword>
<keyword evidence="1" id="KW-1133">Transmembrane helix</keyword>
<proteinExistence type="predicted"/>
<keyword evidence="1" id="KW-0472">Membrane</keyword>
<feature type="transmembrane region" description="Helical" evidence="1">
    <location>
        <begin position="97"/>
        <end position="121"/>
    </location>
</feature>
<evidence type="ECO:0000313" key="3">
    <source>
        <dbReference type="Proteomes" id="UP000198287"/>
    </source>
</evidence>
<dbReference type="EMBL" id="LNIX01000012">
    <property type="protein sequence ID" value="OXA48264.1"/>
    <property type="molecule type" value="Genomic_DNA"/>
</dbReference>
<feature type="transmembrane region" description="Helical" evidence="1">
    <location>
        <begin position="127"/>
        <end position="150"/>
    </location>
</feature>
<dbReference type="AlphaFoldDB" id="A0A226DTW0"/>
<protein>
    <submittedName>
        <fullName evidence="2">Uncharacterized protein</fullName>
    </submittedName>
</protein>
<organism evidence="2 3">
    <name type="scientific">Folsomia candida</name>
    <name type="common">Springtail</name>
    <dbReference type="NCBI Taxonomy" id="158441"/>
    <lineage>
        <taxon>Eukaryota</taxon>
        <taxon>Metazoa</taxon>
        <taxon>Ecdysozoa</taxon>
        <taxon>Arthropoda</taxon>
        <taxon>Hexapoda</taxon>
        <taxon>Collembola</taxon>
        <taxon>Entomobryomorpha</taxon>
        <taxon>Isotomoidea</taxon>
        <taxon>Isotomidae</taxon>
        <taxon>Proisotominae</taxon>
        <taxon>Folsomia</taxon>
    </lineage>
</organism>